<feature type="region of interest" description="Disordered" evidence="1">
    <location>
        <begin position="597"/>
        <end position="616"/>
    </location>
</feature>
<proteinExistence type="predicted"/>
<sequence>MMKAFQQRRRIIALFFVSLFVSELVAPTAVYALTSGPAQPETQAFQPAGTTDMVDLFSGDFSYNIPLFELPGPNGGYPFNLAYQSGISMDQEASWVGLGWSLNPGAINRQMRGLPDEFKGDKIYTKMSIKPNITVGIGAGVGLEVFGASSGASLSVGFSVYNNNYKGIGYSIDGSIGYSKSEGGMASAGVGLDVSLDSKEGATVSPSLSLGTEIGEFGLGVGYNSKTGLSSISFSHSYSLAKTSETMTNKKNGKTKEYNISSAVSQSSSLSLAHPGYTPQITMPMTSTNISATFKAGGAWWGVFASPYINGFYNDQRLKHDKKRVPAEAYGYLHYQHAATKPTALLDFNREKDGIVSKESPNLGIPSLSYDIYSVVGQGISAMYRPMRNDYGYVRDQQVTSQSKGGSAGVDIGPAAHVGINLSVNHSKSTSGAWTDNNDMAGAMAFRKDSLDNLDQPWYFKVHGEPSAQSTSMLDDLGGERAVRVEIIDPKVNARATTKLEARGLAPKQLPAPNLERRPRNQVIQPITNEQLLNGDVEQLTQFAVKYKDKNGVEHDYKRTAWPLHHTAGFTALTPEGLRYVYGIPAYNLKQEEVTFSAGDPEGNRTRVHTEGNEGDPDFGRYDYTDKFLKRVEMPAYAHSYLLTSIIGPDYVDVDGNGVSEKDLGYWVKFTYKRIAQSGDSYKWRDPFTKAHYQEGWKTDPRDDRGSFVYGEKEIWYLAQAETKSHIAVFETEERDDARGAGMKLQDDNLNDHIGKAQHKLTRIKLHTRSAGIGNPIKTVRFDYDSSLCKNVENSIVQNAGKLTLKRLWFEYGTSARGSLNPYVFKYHDNNPNYDIDAYDRWGGYKPYPGTDRLYNHDAPYSEQRAEKEEEIHRNAAAWSLTEIELPSGGKIIVDYESDDYAYVQHKQAMQMTELVNPYMSGDPGATAVYDYELTDNTKIRFKLEKPIKDVPGLDQRAEVLKYLDQQRGQVYFKLNINLRSPSEDFHEYICGYADIKFDDPTGSPMRLEKKHPDSTRFHYGSFFVQKEKNYHPFSMRVWQHLRTNQPEIANAGNKLRQTDNAKDRVRQIQGMSGIIADIRKMFGGYYNFCEGRKWGREVTAGRSWIRLNSVDKIKYGGGLRVRQITMKDQWSKDKEGIYGQVYEYRTVEQGKEISSGVAAYEPLVGGDENPLRYAKKYTQSVPLRTDNNLFFEYPINETYYPGPQVGYSKVTVTSLAAASLAGKKVKNIELEGENATLFPKGPGITYGTSGMTVHEFYTAKDFPVITDETEKANKAYKLPLMIPFIGSINIMKLTTSQGYSIVTNDMHGKPKKVSNYRQDRQGQIEPEPISWVKYNYACEPKIYEKEKVFTLLNQFKQNPDGTLSLLKPQERSASMPKFTVGQENEFFADMREYEDKAWTGGVRYNNEFLFVFIGMIVVPVPWPSITKSTSHLRSAATNKVIFKTGILESTEAYDGGSLVKTDNIKWDKLTGAPVLTSVNNNFNKAVYSYSIPAYTQYQGMGAAYQNIGFRFSVSGVQKDTYKNTLYQFNSAAAPKLIPGDELLVYGKDGKMAKPIASVVYTGELNGRHVLYSEVALTETEYRCMIVRSGYRNQLSVMAGTVTALEDPSKPGDPVTHPKTITIPQ</sequence>
<reference evidence="3 4" key="1">
    <citation type="submission" date="2021-05" db="EMBL/GenBank/DDBJ databases">
        <title>A Polyphasic approach of four new species of the genus Ohtaekwangia: Ohtaekwangia histidinii sp. nov., Ohtaekwangia cretensis sp. nov., Ohtaekwangia indiensis sp. nov., Ohtaekwangia reichenbachii sp. nov. from diverse environment.</title>
        <authorList>
            <person name="Octaviana S."/>
        </authorList>
    </citation>
    <scope>NUCLEOTIDE SEQUENCE [LARGE SCALE GENOMIC DNA]</scope>
    <source>
        <strain evidence="3 4">PWU4</strain>
    </source>
</reference>
<name>A0AAP2GKL9_9BACT</name>
<feature type="chain" id="PRO_5042958771" evidence="2">
    <location>
        <begin position="33"/>
        <end position="1625"/>
    </location>
</feature>
<gene>
    <name evidence="3" type="ORF">KK083_19995</name>
</gene>
<evidence type="ECO:0000313" key="4">
    <source>
        <dbReference type="Proteomes" id="UP001319200"/>
    </source>
</evidence>
<accession>A0AAP2GKL9</accession>
<evidence type="ECO:0000313" key="3">
    <source>
        <dbReference type="EMBL" id="MBT1699189.1"/>
    </source>
</evidence>
<evidence type="ECO:0000256" key="2">
    <source>
        <dbReference type="SAM" id="SignalP"/>
    </source>
</evidence>
<organism evidence="3 4">
    <name type="scientific">Chryseosolibacter histidini</name>
    <dbReference type="NCBI Taxonomy" id="2782349"/>
    <lineage>
        <taxon>Bacteria</taxon>
        <taxon>Pseudomonadati</taxon>
        <taxon>Bacteroidota</taxon>
        <taxon>Cytophagia</taxon>
        <taxon>Cytophagales</taxon>
        <taxon>Chryseotaleaceae</taxon>
        <taxon>Chryseosolibacter</taxon>
    </lineage>
</organism>
<dbReference type="Proteomes" id="UP001319200">
    <property type="component" value="Unassembled WGS sequence"/>
</dbReference>
<dbReference type="EMBL" id="JAHESF010000022">
    <property type="protein sequence ID" value="MBT1699189.1"/>
    <property type="molecule type" value="Genomic_DNA"/>
</dbReference>
<keyword evidence="4" id="KW-1185">Reference proteome</keyword>
<dbReference type="RefSeq" id="WP_254166859.1">
    <property type="nucleotide sequence ID" value="NZ_JAHESF010000022.1"/>
</dbReference>
<keyword evidence="2" id="KW-0732">Signal</keyword>
<feature type="region of interest" description="Disordered" evidence="1">
    <location>
        <begin position="1606"/>
        <end position="1625"/>
    </location>
</feature>
<protein>
    <submittedName>
        <fullName evidence="3">Uncharacterized protein</fullName>
    </submittedName>
</protein>
<comment type="caution">
    <text evidence="3">The sequence shown here is derived from an EMBL/GenBank/DDBJ whole genome shotgun (WGS) entry which is preliminary data.</text>
</comment>
<feature type="compositionally biased region" description="Basic and acidic residues" evidence="1">
    <location>
        <begin position="602"/>
        <end position="616"/>
    </location>
</feature>
<evidence type="ECO:0000256" key="1">
    <source>
        <dbReference type="SAM" id="MobiDB-lite"/>
    </source>
</evidence>
<feature type="signal peptide" evidence="2">
    <location>
        <begin position="1"/>
        <end position="32"/>
    </location>
</feature>